<dbReference type="EMBL" id="JAWLKI010000014">
    <property type="protein sequence ID" value="MDV6308397.1"/>
    <property type="molecule type" value="Genomic_DNA"/>
</dbReference>
<name>A0AAE4R813_9ACTN</name>
<sequence length="411" mass="43210">MLSPRTTLTRSLALLAAASFALVACGDSDPGEAARHGDSSTPPAERHSATPRLSLSYDGGILVLDATTLEQVADLPVDGFVRLNSAGNGRHVLVSETGGFRVLDAGTWTKAHGDHGHHYTAEPSLTEMRFGGAEPGHVVVHDSRISLFSDGAGQVDIVEPAELLRGNPVATTFTVAQPHHGVAVFRGDGSVVVTRGDDESRSGIAILDKERTEIARNDECPGVHGEAAASAGRLTFGCEDGILIVDGNNIRKVASPDPYGRIGNQAGDHGSPIVLGDYKSDRDAELERPTRFSLTDTRTGELRLVDLGTSYSFRSLERGPGGSAVILGTDGALHVFDVESGTRTARIPAIGEWSEPDEWQSPMPNLVVQDGVAYVSEPASKKIVAINLETGAKVVEAGLPYETVELAAVTG</sequence>
<evidence type="ECO:0000313" key="3">
    <source>
        <dbReference type="EMBL" id="MDV6308397.1"/>
    </source>
</evidence>
<dbReference type="NCBIfam" id="NF038015">
    <property type="entry name" value="AztD"/>
    <property type="match status" value="1"/>
</dbReference>
<evidence type="ECO:0000313" key="5">
    <source>
        <dbReference type="Proteomes" id="UP001185779"/>
    </source>
</evidence>
<dbReference type="EMBL" id="JAWLKH010000028">
    <property type="protein sequence ID" value="MDV6314196.1"/>
    <property type="molecule type" value="Genomic_DNA"/>
</dbReference>
<evidence type="ECO:0000256" key="2">
    <source>
        <dbReference type="SAM" id="SignalP"/>
    </source>
</evidence>
<evidence type="ECO:0000313" key="4">
    <source>
        <dbReference type="EMBL" id="MDV6314196.1"/>
    </source>
</evidence>
<protein>
    <submittedName>
        <fullName evidence="4">Zinc metallochaperone AztD</fullName>
    </submittedName>
</protein>
<feature type="chain" id="PRO_5041951947" evidence="2">
    <location>
        <begin position="24"/>
        <end position="411"/>
    </location>
</feature>
<organism evidence="4 6">
    <name type="scientific">Gordonia amicalis</name>
    <dbReference type="NCBI Taxonomy" id="89053"/>
    <lineage>
        <taxon>Bacteria</taxon>
        <taxon>Bacillati</taxon>
        <taxon>Actinomycetota</taxon>
        <taxon>Actinomycetes</taxon>
        <taxon>Mycobacteriales</taxon>
        <taxon>Gordoniaceae</taxon>
        <taxon>Gordonia</taxon>
    </lineage>
</organism>
<comment type="caution">
    <text evidence="4">The sequence shown here is derived from an EMBL/GenBank/DDBJ whole genome shotgun (WGS) entry which is preliminary data.</text>
</comment>
<dbReference type="AlphaFoldDB" id="A0AAE4R813"/>
<dbReference type="SUPFAM" id="SSF50969">
    <property type="entry name" value="YVTN repeat-like/Quinoprotein amine dehydrogenase"/>
    <property type="match status" value="1"/>
</dbReference>
<keyword evidence="5" id="KW-1185">Reference proteome</keyword>
<accession>A0AAE4R813</accession>
<dbReference type="Gene3D" id="2.130.10.10">
    <property type="entry name" value="YVTN repeat-like/Quinoprotein amine dehydrogenase"/>
    <property type="match status" value="1"/>
</dbReference>
<reference evidence="4 5" key="1">
    <citation type="submission" date="2023-10" db="EMBL/GenBank/DDBJ databases">
        <title>Development of a sustainable strategy for remediation of hydrocarbon-contaminated territories based on the waste exchange concept.</title>
        <authorList>
            <person name="Krivoruchko A."/>
        </authorList>
    </citation>
    <scope>NUCLEOTIDE SEQUENCE</scope>
    <source>
        <strain evidence="3 5">IEGM 1266</strain>
        <strain evidence="4">IEGM 1279</strain>
    </source>
</reference>
<dbReference type="Proteomes" id="UP001185779">
    <property type="component" value="Unassembled WGS sequence"/>
</dbReference>
<evidence type="ECO:0000256" key="1">
    <source>
        <dbReference type="SAM" id="MobiDB-lite"/>
    </source>
</evidence>
<feature type="signal peptide" evidence="2">
    <location>
        <begin position="1"/>
        <end position="23"/>
    </location>
</feature>
<dbReference type="InterPro" id="IPR011044">
    <property type="entry name" value="Quino_amine_DH_bsu"/>
</dbReference>
<feature type="compositionally biased region" description="Basic and acidic residues" evidence="1">
    <location>
        <begin position="32"/>
        <end position="48"/>
    </location>
</feature>
<feature type="region of interest" description="Disordered" evidence="1">
    <location>
        <begin position="30"/>
        <end position="51"/>
    </location>
</feature>
<dbReference type="InterPro" id="IPR047697">
    <property type="entry name" value="AztD-like"/>
</dbReference>
<dbReference type="InterPro" id="IPR015943">
    <property type="entry name" value="WD40/YVTN_repeat-like_dom_sf"/>
</dbReference>
<dbReference type="PROSITE" id="PS51257">
    <property type="entry name" value="PROKAR_LIPOPROTEIN"/>
    <property type="match status" value="1"/>
</dbReference>
<gene>
    <name evidence="4" type="primary">aztD</name>
    <name evidence="3" type="ORF">R3P94_13905</name>
    <name evidence="4" type="ORF">R3Q15_20310</name>
</gene>
<dbReference type="RefSeq" id="WP_258325915.1">
    <property type="nucleotide sequence ID" value="NZ_JANJEV010000001.1"/>
</dbReference>
<evidence type="ECO:0000313" key="6">
    <source>
        <dbReference type="Proteomes" id="UP001185922"/>
    </source>
</evidence>
<proteinExistence type="predicted"/>
<keyword evidence="2" id="KW-0732">Signal</keyword>
<dbReference type="Proteomes" id="UP001185922">
    <property type="component" value="Unassembled WGS sequence"/>
</dbReference>